<reference evidence="2 3" key="1">
    <citation type="journal article" date="2024" name="Microbiol. Resour. Announc.">
        <title>Genome annotations for the ascomycete fungi Trichoderma harzianum, Trichoderma aggressivum, and Purpureocillium lilacinum.</title>
        <authorList>
            <person name="Beijen E.P.W."/>
            <person name="Ohm R.A."/>
        </authorList>
    </citation>
    <scope>NUCLEOTIDE SEQUENCE [LARGE SCALE GENOMIC DNA]</scope>
    <source>
        <strain evidence="2 3">CBS 150709</strain>
    </source>
</reference>
<name>A0ABR0CE32_PURLI</name>
<feature type="compositionally biased region" description="Basic and acidic residues" evidence="1">
    <location>
        <begin position="162"/>
        <end position="173"/>
    </location>
</feature>
<evidence type="ECO:0000313" key="2">
    <source>
        <dbReference type="EMBL" id="KAK4094500.1"/>
    </source>
</evidence>
<proteinExistence type="predicted"/>
<dbReference type="PANTHER" id="PTHR47791">
    <property type="entry name" value="MEIOTICALLY UP-REGULATED GENE 191 PROTEIN"/>
    <property type="match status" value="1"/>
</dbReference>
<feature type="region of interest" description="Disordered" evidence="1">
    <location>
        <begin position="1"/>
        <end position="48"/>
    </location>
</feature>
<gene>
    <name evidence="2" type="ORF">Purlil1_1105</name>
</gene>
<evidence type="ECO:0000256" key="1">
    <source>
        <dbReference type="SAM" id="MobiDB-lite"/>
    </source>
</evidence>
<keyword evidence="3" id="KW-1185">Reference proteome</keyword>
<feature type="compositionally biased region" description="Basic and acidic residues" evidence="1">
    <location>
        <begin position="203"/>
        <end position="216"/>
    </location>
</feature>
<evidence type="ECO:0000313" key="3">
    <source>
        <dbReference type="Proteomes" id="UP001287286"/>
    </source>
</evidence>
<comment type="caution">
    <text evidence="2">The sequence shown here is derived from an EMBL/GenBank/DDBJ whole genome shotgun (WGS) entry which is preliminary data.</text>
</comment>
<protein>
    <submittedName>
        <fullName evidence="2">CAZyme family GH76</fullName>
    </submittedName>
</protein>
<feature type="region of interest" description="Disordered" evidence="1">
    <location>
        <begin position="203"/>
        <end position="229"/>
    </location>
</feature>
<dbReference type="InterPro" id="IPR053169">
    <property type="entry name" value="MUG_Protein"/>
</dbReference>
<feature type="compositionally biased region" description="Basic and acidic residues" evidence="1">
    <location>
        <begin position="809"/>
        <end position="821"/>
    </location>
</feature>
<dbReference type="Pfam" id="PF03663">
    <property type="entry name" value="Glyco_hydro_76"/>
    <property type="match status" value="1"/>
</dbReference>
<dbReference type="InterPro" id="IPR008928">
    <property type="entry name" value="6-hairpin_glycosidase_sf"/>
</dbReference>
<feature type="region of interest" description="Disordered" evidence="1">
    <location>
        <begin position="730"/>
        <end position="825"/>
    </location>
</feature>
<dbReference type="Gene3D" id="1.50.10.20">
    <property type="match status" value="1"/>
</dbReference>
<dbReference type="EMBL" id="JAWRVI010000003">
    <property type="protein sequence ID" value="KAK4094500.1"/>
    <property type="molecule type" value="Genomic_DNA"/>
</dbReference>
<feature type="region of interest" description="Disordered" evidence="1">
    <location>
        <begin position="148"/>
        <end position="175"/>
    </location>
</feature>
<feature type="compositionally biased region" description="Polar residues" evidence="1">
    <location>
        <begin position="33"/>
        <end position="46"/>
    </location>
</feature>
<dbReference type="Proteomes" id="UP001287286">
    <property type="component" value="Unassembled WGS sequence"/>
</dbReference>
<dbReference type="SUPFAM" id="SSF48208">
    <property type="entry name" value="Six-hairpin glycosidases"/>
    <property type="match status" value="1"/>
</dbReference>
<organism evidence="2 3">
    <name type="scientific">Purpureocillium lilacinum</name>
    <name type="common">Paecilomyces lilacinus</name>
    <dbReference type="NCBI Taxonomy" id="33203"/>
    <lineage>
        <taxon>Eukaryota</taxon>
        <taxon>Fungi</taxon>
        <taxon>Dikarya</taxon>
        <taxon>Ascomycota</taxon>
        <taxon>Pezizomycotina</taxon>
        <taxon>Sordariomycetes</taxon>
        <taxon>Hypocreomycetidae</taxon>
        <taxon>Hypocreales</taxon>
        <taxon>Ophiocordycipitaceae</taxon>
        <taxon>Purpureocillium</taxon>
    </lineage>
</organism>
<dbReference type="PANTHER" id="PTHR47791:SF2">
    <property type="entry name" value="ENDO MANNANASE, GH76 FAMILY (EUROFUNG)"/>
    <property type="match status" value="1"/>
</dbReference>
<accession>A0ABR0CE32</accession>
<sequence length="842" mass="93580">MHRMMAVVGSRGITHDSGMTSRLLTKSPEPEMCSSQVPLAPDQSTRGRLVRERAKQERRIVAWPVRRLEVAHELRLHDAVAQIGLPLRPRAGPWSRAAVPHRLSRSGLGHPATPLLTRAPKQQTSRLPSSLDFTTFVLAHNIETPARLSSRLVTPRSPEPTGAHRDTAADRRRPLTSQHALAIAPGPCATVMESIACPCCRRPADRPDGQRDELRPKLRHKSGLPPPDSAVLPLHASAFHPPKRASWASFAKHTMARLSFAGLLTLLGLIVVRSLAQTKPFTPRKINELPDSEVHLKLQVSADATQALDDAFAALSVLQNDYFDANNGTWPTAIEWTSAVVGTVVSGMLSTMTQAISEEPWKQKENLIASVFAQVSHSFFGQEAEDIKTQAYDDILWVVLGWLETIKFVRLHAQLHYPGTEQACNHIPEEIRTALRRTSWQGYNYLCTFSDRSREFWDLATNGWDETLCHGGMIWNPRLLPYKNAITNELWIAASAAMYEYFPNDTFSEEWVQSKGFPGQDPIYLAAAIEGYKWLGDVNMTNDEGLYVDGYHVDRSKPGNVECDERNEMVYTYNQGVILTGHRGLWSITGSPSYLDDGHSLIRSVIKATGWDLMRNAPVDIIDRLPPGELPPWRGLGRGGILEEQCDVSATCSQDGQTFKGIFFHHLTAFCAPITAPGDVTTIASSPAAHDETCRMYLPWVKHNVDAARKTRDGAGKFGMWWGAGIFNNPTGRDIDNGQNATSKRVDYRNKGIPMDGSWGNSTAKWEPGAKPVHQSSGSQTRPDDPRLHTKRERSFGGSRVVRRASRRATSDPNDRGRGRTVETQMGGLALLRAYFELSQRT</sequence>
<dbReference type="InterPro" id="IPR005198">
    <property type="entry name" value="Glyco_hydro_76"/>
</dbReference>